<gene>
    <name evidence="1" type="ORF">SAMN05660313_00876</name>
</gene>
<protein>
    <submittedName>
        <fullName evidence="1">Uncharacterized protein</fullName>
    </submittedName>
</protein>
<evidence type="ECO:0000313" key="2">
    <source>
        <dbReference type="Proteomes" id="UP000183257"/>
    </source>
</evidence>
<name>A0A1K1MSW8_9FLAO</name>
<organism evidence="1 2">
    <name type="scientific">Cellulophaga fucicola</name>
    <dbReference type="NCBI Taxonomy" id="76595"/>
    <lineage>
        <taxon>Bacteria</taxon>
        <taxon>Pseudomonadati</taxon>
        <taxon>Bacteroidota</taxon>
        <taxon>Flavobacteriia</taxon>
        <taxon>Flavobacteriales</taxon>
        <taxon>Flavobacteriaceae</taxon>
        <taxon>Cellulophaga</taxon>
    </lineage>
</organism>
<dbReference type="RefSeq" id="WP_072302523.1">
    <property type="nucleotide sequence ID" value="NZ_FPIY01000001.1"/>
</dbReference>
<reference evidence="2" key="1">
    <citation type="submission" date="2016-11" db="EMBL/GenBank/DDBJ databases">
        <authorList>
            <person name="Varghese N."/>
            <person name="Submissions S."/>
        </authorList>
    </citation>
    <scope>NUCLEOTIDE SEQUENCE [LARGE SCALE GENOMIC DNA]</scope>
    <source>
        <strain evidence="2">DSM 24786</strain>
    </source>
</reference>
<dbReference type="EMBL" id="FPIY01000001">
    <property type="protein sequence ID" value="SFW26211.1"/>
    <property type="molecule type" value="Genomic_DNA"/>
</dbReference>
<evidence type="ECO:0000313" key="1">
    <source>
        <dbReference type="EMBL" id="SFW26211.1"/>
    </source>
</evidence>
<dbReference type="AlphaFoldDB" id="A0A1K1MSW8"/>
<dbReference type="STRING" id="76595.SAMN05660313_00876"/>
<keyword evidence="2" id="KW-1185">Reference proteome</keyword>
<sequence>MPLDLIYTKTDKWILSKVTANYKTWQEKFYFYTTHLNFTDVENLVLFLKDDFKLSDKNRTDIFNDVTNSNKDFFELKVLNNTITITELQLQLLQSKETLIDWEDWSFIFRKTNNNDYYLWVFLGGIANQVREIKLSATQIKEWKEIGNTYSKKLALELKQKNSETYNNAINNNRRVL</sequence>
<dbReference type="OrthoDB" id="1341935at2"/>
<dbReference type="Proteomes" id="UP000183257">
    <property type="component" value="Unassembled WGS sequence"/>
</dbReference>
<accession>A0A1K1MSW8</accession>
<proteinExistence type="predicted"/>